<keyword evidence="1" id="KW-0813">Transport</keyword>
<dbReference type="PROSITE" id="PS50893">
    <property type="entry name" value="ABC_TRANSPORTER_2"/>
    <property type="match status" value="1"/>
</dbReference>
<comment type="caution">
    <text evidence="5">The sequence shown here is derived from an EMBL/GenBank/DDBJ whole genome shotgun (WGS) entry which is preliminary data.</text>
</comment>
<dbReference type="SMART" id="SM00382">
    <property type="entry name" value="AAA"/>
    <property type="match status" value="1"/>
</dbReference>
<dbReference type="SUPFAM" id="SSF52540">
    <property type="entry name" value="P-loop containing nucleoside triphosphate hydrolases"/>
    <property type="match status" value="1"/>
</dbReference>
<sequence>MIIISNVHKVFEGQEVLRGVELTIGDGELIAIIGKSGGGKSVLFKNIIGLQKPDTGSISFDGVDITRLNHKQLNKVRERFGVLFQSGALFDSFTVYDNIAFPLRERYALSEAEIRGRVNAALGEVGLKDVDNKYPAELSGGMKKRAALARALVTRPEIVFFDEPTTGLDPVLKNAIHRLIKQCHKNFGFTGIIISHEIPDIFSVADRVAMLHEGVIVQDGSPSQITNSQIPSVREFVHADDY</sequence>
<dbReference type="GO" id="GO:0005524">
    <property type="term" value="F:ATP binding"/>
    <property type="evidence" value="ECO:0007669"/>
    <property type="project" value="UniProtKB-KW"/>
</dbReference>
<evidence type="ECO:0000259" key="4">
    <source>
        <dbReference type="PROSITE" id="PS50893"/>
    </source>
</evidence>
<evidence type="ECO:0000256" key="2">
    <source>
        <dbReference type="ARBA" id="ARBA00022741"/>
    </source>
</evidence>
<dbReference type="PANTHER" id="PTHR43023">
    <property type="entry name" value="PROTEIN TRIGALACTOSYLDIACYLGLYCEROL 3, CHLOROPLASTIC"/>
    <property type="match status" value="1"/>
</dbReference>
<reference evidence="5 6" key="1">
    <citation type="submission" date="2015-02" db="EMBL/GenBank/DDBJ databases">
        <title>Single-cell genomics of uncultivated deep-branching MTB reveals a conserved set of magnetosome genes.</title>
        <authorList>
            <person name="Kolinko S."/>
            <person name="Richter M."/>
            <person name="Glockner F.O."/>
            <person name="Brachmann A."/>
            <person name="Schuler D."/>
        </authorList>
    </citation>
    <scope>NUCLEOTIDE SEQUENCE [LARGE SCALE GENOMIC DNA]</scope>
    <source>
        <strain evidence="5">TM-1</strain>
    </source>
</reference>
<keyword evidence="3 5" id="KW-0067">ATP-binding</keyword>
<keyword evidence="2" id="KW-0547">Nucleotide-binding</keyword>
<dbReference type="PANTHER" id="PTHR43023:SF6">
    <property type="entry name" value="INTERMEMBRANE PHOSPHOLIPID TRANSPORT SYSTEM ATP-BINDING PROTEIN MLAF"/>
    <property type="match status" value="1"/>
</dbReference>
<feature type="domain" description="ABC transporter" evidence="4">
    <location>
        <begin position="2"/>
        <end position="238"/>
    </location>
</feature>
<protein>
    <submittedName>
        <fullName evidence="5">Organic solvent tolerance ABC transporter ATP-binding protein</fullName>
    </submittedName>
</protein>
<dbReference type="Proteomes" id="UP000033423">
    <property type="component" value="Unassembled WGS sequence"/>
</dbReference>
<dbReference type="InterPro" id="IPR003439">
    <property type="entry name" value="ABC_transporter-like_ATP-bd"/>
</dbReference>
<name>A0A0F3GZL5_9BACT</name>
<dbReference type="EMBL" id="LACI01000217">
    <property type="protein sequence ID" value="KJU87346.1"/>
    <property type="molecule type" value="Genomic_DNA"/>
</dbReference>
<evidence type="ECO:0000256" key="3">
    <source>
        <dbReference type="ARBA" id="ARBA00022840"/>
    </source>
</evidence>
<dbReference type="Gene3D" id="3.40.50.300">
    <property type="entry name" value="P-loop containing nucleotide triphosphate hydrolases"/>
    <property type="match status" value="1"/>
</dbReference>
<dbReference type="Pfam" id="PF00005">
    <property type="entry name" value="ABC_tran"/>
    <property type="match status" value="1"/>
</dbReference>
<keyword evidence="6" id="KW-1185">Reference proteome</keyword>
<dbReference type="AlphaFoldDB" id="A0A0F3GZL5"/>
<dbReference type="InterPro" id="IPR017871">
    <property type="entry name" value="ABC_transporter-like_CS"/>
</dbReference>
<accession>A0A0F3GZL5</accession>
<dbReference type="PROSITE" id="PS00211">
    <property type="entry name" value="ABC_TRANSPORTER_1"/>
    <property type="match status" value="1"/>
</dbReference>
<proteinExistence type="predicted"/>
<dbReference type="InterPro" id="IPR003593">
    <property type="entry name" value="AAA+_ATPase"/>
</dbReference>
<evidence type="ECO:0000256" key="1">
    <source>
        <dbReference type="ARBA" id="ARBA00022448"/>
    </source>
</evidence>
<gene>
    <name evidence="5" type="ORF">MBAV_000459</name>
</gene>
<evidence type="ECO:0000313" key="5">
    <source>
        <dbReference type="EMBL" id="KJU87346.1"/>
    </source>
</evidence>
<dbReference type="GO" id="GO:0016887">
    <property type="term" value="F:ATP hydrolysis activity"/>
    <property type="evidence" value="ECO:0007669"/>
    <property type="project" value="InterPro"/>
</dbReference>
<dbReference type="InterPro" id="IPR027417">
    <property type="entry name" value="P-loop_NTPase"/>
</dbReference>
<organism evidence="5 6">
    <name type="scientific">Candidatus Magnetobacterium bavaricum</name>
    <dbReference type="NCBI Taxonomy" id="29290"/>
    <lineage>
        <taxon>Bacteria</taxon>
        <taxon>Pseudomonadati</taxon>
        <taxon>Nitrospirota</taxon>
        <taxon>Thermodesulfovibrionia</taxon>
        <taxon>Thermodesulfovibrionales</taxon>
        <taxon>Candidatus Magnetobacteriaceae</taxon>
        <taxon>Candidatus Magnetobacterium</taxon>
    </lineage>
</organism>
<evidence type="ECO:0000313" key="6">
    <source>
        <dbReference type="Proteomes" id="UP000033423"/>
    </source>
</evidence>